<dbReference type="EMBL" id="KV878583">
    <property type="protein sequence ID" value="OJJ62555.1"/>
    <property type="molecule type" value="Genomic_DNA"/>
</dbReference>
<feature type="compositionally biased region" description="Polar residues" evidence="1">
    <location>
        <begin position="123"/>
        <end position="133"/>
    </location>
</feature>
<evidence type="ECO:0000313" key="3">
    <source>
        <dbReference type="Proteomes" id="UP000184356"/>
    </source>
</evidence>
<dbReference type="InterPro" id="IPR027443">
    <property type="entry name" value="IPNS-like_sf"/>
</dbReference>
<dbReference type="GeneID" id="63762305"/>
<feature type="region of interest" description="Disordered" evidence="1">
    <location>
        <begin position="97"/>
        <end position="133"/>
    </location>
</feature>
<evidence type="ECO:0000256" key="1">
    <source>
        <dbReference type="SAM" id="MobiDB-lite"/>
    </source>
</evidence>
<dbReference type="SUPFAM" id="SSF51197">
    <property type="entry name" value="Clavaminate synthase-like"/>
    <property type="match status" value="1"/>
</dbReference>
<dbReference type="STRING" id="1036612.A0A1L9TT53"/>
<dbReference type="RefSeq" id="XP_040706361.1">
    <property type="nucleotide sequence ID" value="XM_040846232.1"/>
</dbReference>
<gene>
    <name evidence="2" type="ORF">ASPSYDRAFT_41231</name>
</gene>
<reference evidence="3" key="1">
    <citation type="journal article" date="2017" name="Genome Biol.">
        <title>Comparative genomics reveals high biological diversity and specific adaptations in the industrially and medically important fungal genus Aspergillus.</title>
        <authorList>
            <person name="de Vries R.P."/>
            <person name="Riley R."/>
            <person name="Wiebenga A."/>
            <person name="Aguilar-Osorio G."/>
            <person name="Amillis S."/>
            <person name="Uchima C.A."/>
            <person name="Anderluh G."/>
            <person name="Asadollahi M."/>
            <person name="Askin M."/>
            <person name="Barry K."/>
            <person name="Battaglia E."/>
            <person name="Bayram O."/>
            <person name="Benocci T."/>
            <person name="Braus-Stromeyer S.A."/>
            <person name="Caldana C."/>
            <person name="Canovas D."/>
            <person name="Cerqueira G.C."/>
            <person name="Chen F."/>
            <person name="Chen W."/>
            <person name="Choi C."/>
            <person name="Clum A."/>
            <person name="Dos Santos R.A."/>
            <person name="Damasio A.R."/>
            <person name="Diallinas G."/>
            <person name="Emri T."/>
            <person name="Fekete E."/>
            <person name="Flipphi M."/>
            <person name="Freyberg S."/>
            <person name="Gallo A."/>
            <person name="Gournas C."/>
            <person name="Habgood R."/>
            <person name="Hainaut M."/>
            <person name="Harispe M.L."/>
            <person name="Henrissat B."/>
            <person name="Hilden K.S."/>
            <person name="Hope R."/>
            <person name="Hossain A."/>
            <person name="Karabika E."/>
            <person name="Karaffa L."/>
            <person name="Karanyi Z."/>
            <person name="Krasevec N."/>
            <person name="Kuo A."/>
            <person name="Kusch H."/>
            <person name="LaButti K."/>
            <person name="Lagendijk E.L."/>
            <person name="Lapidus A."/>
            <person name="Levasseur A."/>
            <person name="Lindquist E."/>
            <person name="Lipzen A."/>
            <person name="Logrieco A.F."/>
            <person name="MacCabe A."/>
            <person name="Maekelae M.R."/>
            <person name="Malavazi I."/>
            <person name="Melin P."/>
            <person name="Meyer V."/>
            <person name="Mielnichuk N."/>
            <person name="Miskei M."/>
            <person name="Molnar A.P."/>
            <person name="Mule G."/>
            <person name="Ngan C.Y."/>
            <person name="Orejas M."/>
            <person name="Orosz E."/>
            <person name="Ouedraogo J.P."/>
            <person name="Overkamp K.M."/>
            <person name="Park H.-S."/>
            <person name="Perrone G."/>
            <person name="Piumi F."/>
            <person name="Punt P.J."/>
            <person name="Ram A.F."/>
            <person name="Ramon A."/>
            <person name="Rauscher S."/>
            <person name="Record E."/>
            <person name="Riano-Pachon D.M."/>
            <person name="Robert V."/>
            <person name="Roehrig J."/>
            <person name="Ruller R."/>
            <person name="Salamov A."/>
            <person name="Salih N.S."/>
            <person name="Samson R.A."/>
            <person name="Sandor E."/>
            <person name="Sanguinetti M."/>
            <person name="Schuetze T."/>
            <person name="Sepcic K."/>
            <person name="Shelest E."/>
            <person name="Sherlock G."/>
            <person name="Sophianopoulou V."/>
            <person name="Squina F.M."/>
            <person name="Sun H."/>
            <person name="Susca A."/>
            <person name="Todd R.B."/>
            <person name="Tsang A."/>
            <person name="Unkles S.E."/>
            <person name="van de Wiele N."/>
            <person name="van Rossen-Uffink D."/>
            <person name="Oliveira J.V."/>
            <person name="Vesth T.C."/>
            <person name="Visser J."/>
            <person name="Yu J.-H."/>
            <person name="Zhou M."/>
            <person name="Andersen M.R."/>
            <person name="Archer D.B."/>
            <person name="Baker S.E."/>
            <person name="Benoit I."/>
            <person name="Brakhage A.A."/>
            <person name="Braus G.H."/>
            <person name="Fischer R."/>
            <person name="Frisvad J.C."/>
            <person name="Goldman G.H."/>
            <person name="Houbraken J."/>
            <person name="Oakley B."/>
            <person name="Pocsi I."/>
            <person name="Scazzocchio C."/>
            <person name="Seiboth B."/>
            <person name="vanKuyk P.A."/>
            <person name="Wortman J."/>
            <person name="Dyer P.S."/>
            <person name="Grigoriev I.V."/>
        </authorList>
    </citation>
    <scope>NUCLEOTIDE SEQUENCE [LARGE SCALE GENOMIC DNA]</scope>
    <source>
        <strain evidence="3">CBS 593.65</strain>
    </source>
</reference>
<dbReference type="Gene3D" id="2.60.120.330">
    <property type="entry name" value="B-lactam Antibiotic, Isopenicillin N Synthase, Chain"/>
    <property type="match status" value="1"/>
</dbReference>
<organism evidence="2 3">
    <name type="scientific">Aspergillus sydowii CBS 593.65</name>
    <dbReference type="NCBI Taxonomy" id="1036612"/>
    <lineage>
        <taxon>Eukaryota</taxon>
        <taxon>Fungi</taxon>
        <taxon>Dikarya</taxon>
        <taxon>Ascomycota</taxon>
        <taxon>Pezizomycotina</taxon>
        <taxon>Eurotiomycetes</taxon>
        <taxon>Eurotiomycetidae</taxon>
        <taxon>Eurotiales</taxon>
        <taxon>Aspergillaceae</taxon>
        <taxon>Aspergillus</taxon>
        <taxon>Aspergillus subgen. Nidulantes</taxon>
    </lineage>
</organism>
<name>A0A1L9TT53_9EURO</name>
<evidence type="ECO:0008006" key="4">
    <source>
        <dbReference type="Google" id="ProtNLM"/>
    </source>
</evidence>
<protein>
    <recommendedName>
        <fullName evidence="4">Isopenicillin N synthase-like Fe(2+) 2OG dioxygenase domain-containing protein</fullName>
    </recommendedName>
</protein>
<dbReference type="Proteomes" id="UP000184356">
    <property type="component" value="Unassembled WGS sequence"/>
</dbReference>
<sequence>MLGSSISGITVGFDSSAVRGSDLPEYHSLNGPNQWPPESCVPGFRQAVEAYLRETQALADTFAILIAEALDMEPTVLTKLLEKTGYSLLRIAAYPRPEASGEPEAGSQEVGPHKDGGFLTFPLQGTGNSSLEV</sequence>
<evidence type="ECO:0000313" key="2">
    <source>
        <dbReference type="EMBL" id="OJJ62555.1"/>
    </source>
</evidence>
<dbReference type="OrthoDB" id="627829at2759"/>
<dbReference type="AlphaFoldDB" id="A0A1L9TT53"/>
<proteinExistence type="predicted"/>
<accession>A0A1L9TT53</accession>
<dbReference type="VEuPathDB" id="FungiDB:ASPSYDRAFT_41231"/>
<keyword evidence="3" id="KW-1185">Reference proteome</keyword>